<keyword evidence="3 6" id="KW-0812">Transmembrane</keyword>
<evidence type="ECO:0000256" key="2">
    <source>
        <dbReference type="ARBA" id="ARBA00022475"/>
    </source>
</evidence>
<proteinExistence type="predicted"/>
<keyword evidence="4 6" id="KW-1133">Transmembrane helix</keyword>
<comment type="subcellular location">
    <subcellularLocation>
        <location evidence="1">Cell membrane</location>
        <topology evidence="1">Multi-pass membrane protein</topology>
    </subcellularLocation>
</comment>
<feature type="transmembrane region" description="Helical" evidence="6">
    <location>
        <begin position="266"/>
        <end position="291"/>
    </location>
</feature>
<evidence type="ECO:0000256" key="5">
    <source>
        <dbReference type="ARBA" id="ARBA00023136"/>
    </source>
</evidence>
<dbReference type="Proteomes" id="UP001597201">
    <property type="component" value="Unassembled WGS sequence"/>
</dbReference>
<feature type="transmembrane region" description="Helical" evidence="6">
    <location>
        <begin position="297"/>
        <end position="316"/>
    </location>
</feature>
<name>A0ABW3Y1K5_9FLAO</name>
<dbReference type="RefSeq" id="WP_377178159.1">
    <property type="nucleotide sequence ID" value="NZ_JBHTMY010000003.1"/>
</dbReference>
<feature type="transmembrane region" description="Helical" evidence="6">
    <location>
        <begin position="357"/>
        <end position="378"/>
    </location>
</feature>
<dbReference type="Gene3D" id="3.40.1710.10">
    <property type="entry name" value="abc type-2 transporter like domain"/>
    <property type="match status" value="1"/>
</dbReference>
<dbReference type="EMBL" id="JBHTMY010000003">
    <property type="protein sequence ID" value="MFD1315719.1"/>
    <property type="molecule type" value="Genomic_DNA"/>
</dbReference>
<feature type="transmembrane region" description="Helical" evidence="6">
    <location>
        <begin position="236"/>
        <end position="254"/>
    </location>
</feature>
<dbReference type="PANTHER" id="PTHR30294">
    <property type="entry name" value="MEMBRANE COMPONENT OF ABC TRANSPORTER YHHJ-RELATED"/>
    <property type="match status" value="1"/>
</dbReference>
<dbReference type="PANTHER" id="PTHR30294:SF46">
    <property type="entry name" value="ABC TRANSPORTER PERMEASE"/>
    <property type="match status" value="1"/>
</dbReference>
<evidence type="ECO:0000256" key="6">
    <source>
        <dbReference type="SAM" id="Phobius"/>
    </source>
</evidence>
<accession>A0ABW3Y1K5</accession>
<keyword evidence="9" id="KW-1185">Reference proteome</keyword>
<evidence type="ECO:0000256" key="4">
    <source>
        <dbReference type="ARBA" id="ARBA00022989"/>
    </source>
</evidence>
<keyword evidence="2" id="KW-1003">Cell membrane</keyword>
<feature type="domain" description="ABC-2 type transporter transmembrane" evidence="7">
    <location>
        <begin position="19"/>
        <end position="371"/>
    </location>
</feature>
<reference evidence="9" key="1">
    <citation type="journal article" date="2019" name="Int. J. Syst. Evol. Microbiol.">
        <title>The Global Catalogue of Microorganisms (GCM) 10K type strain sequencing project: providing services to taxonomists for standard genome sequencing and annotation.</title>
        <authorList>
            <consortium name="The Broad Institute Genomics Platform"/>
            <consortium name="The Broad Institute Genome Sequencing Center for Infectious Disease"/>
            <person name="Wu L."/>
            <person name="Ma J."/>
        </authorList>
    </citation>
    <scope>NUCLEOTIDE SEQUENCE [LARGE SCALE GENOMIC DNA]</scope>
    <source>
        <strain evidence="9">CCUG 61485</strain>
    </source>
</reference>
<organism evidence="8 9">
    <name type="scientific">Namhaeicola litoreus</name>
    <dbReference type="NCBI Taxonomy" id="1052145"/>
    <lineage>
        <taxon>Bacteria</taxon>
        <taxon>Pseudomonadati</taxon>
        <taxon>Bacteroidota</taxon>
        <taxon>Flavobacteriia</taxon>
        <taxon>Flavobacteriales</taxon>
        <taxon>Flavobacteriaceae</taxon>
        <taxon>Namhaeicola</taxon>
    </lineage>
</organism>
<dbReference type="Pfam" id="PF12698">
    <property type="entry name" value="ABC2_membrane_3"/>
    <property type="match status" value="1"/>
</dbReference>
<evidence type="ECO:0000313" key="9">
    <source>
        <dbReference type="Proteomes" id="UP001597201"/>
    </source>
</evidence>
<sequence>MKKWFSIFKSELSLILEDKSILLTILLAPFLYAFFIGSIYSEKEVSEIPVAVVDLDHSNLSRKVTQLIHTSEKISVEGHYSSLSDAMFSFNDLKTQGIVILPKNFQNNTMNLEGSHVELILNNTKFLTSNEINKSIQEVILTVAGGVRMQYFISNKIPVELAKQQAQPIMPVVKSIYNSTNNYGDYLLPVLLILILQQTLIIGFGQSVVHEFNHGVLLSLDKLNFFDFVQVLTAKSFYYILLYLAYFFVFYKLIFPHFSLSFNGSIFLHLFLAILFISAVILYTSLFASFFKTTIGWTEILAFSTYPLFLVSGYSWPIDAMPIGLQIFANILPSTPYFSIFNSLAKEGADLHHIMNGFVHLLILNLVGYFFLYIRFLFIKKRAFPLKLDQST</sequence>
<keyword evidence="5 6" id="KW-0472">Membrane</keyword>
<feature type="transmembrane region" description="Helical" evidence="6">
    <location>
        <begin position="186"/>
        <end position="209"/>
    </location>
</feature>
<protein>
    <submittedName>
        <fullName evidence="8">ABC transporter permease</fullName>
    </submittedName>
</protein>
<evidence type="ECO:0000313" key="8">
    <source>
        <dbReference type="EMBL" id="MFD1315719.1"/>
    </source>
</evidence>
<evidence type="ECO:0000256" key="3">
    <source>
        <dbReference type="ARBA" id="ARBA00022692"/>
    </source>
</evidence>
<feature type="transmembrane region" description="Helical" evidence="6">
    <location>
        <begin position="20"/>
        <end position="40"/>
    </location>
</feature>
<dbReference type="InterPro" id="IPR013525">
    <property type="entry name" value="ABC2_TM"/>
</dbReference>
<comment type="caution">
    <text evidence="8">The sequence shown here is derived from an EMBL/GenBank/DDBJ whole genome shotgun (WGS) entry which is preliminary data.</text>
</comment>
<dbReference type="InterPro" id="IPR051449">
    <property type="entry name" value="ABC-2_transporter_component"/>
</dbReference>
<evidence type="ECO:0000256" key="1">
    <source>
        <dbReference type="ARBA" id="ARBA00004651"/>
    </source>
</evidence>
<evidence type="ECO:0000259" key="7">
    <source>
        <dbReference type="Pfam" id="PF12698"/>
    </source>
</evidence>
<gene>
    <name evidence="8" type="ORF">ACFQ39_08840</name>
</gene>
<feature type="transmembrane region" description="Helical" evidence="6">
    <location>
        <begin position="323"/>
        <end position="345"/>
    </location>
</feature>